<dbReference type="EMBL" id="JBHSSF010000041">
    <property type="protein sequence ID" value="MFC6177661.1"/>
    <property type="molecule type" value="Genomic_DNA"/>
</dbReference>
<feature type="transmembrane region" description="Helical" evidence="2">
    <location>
        <begin position="396"/>
        <end position="417"/>
    </location>
</feature>
<dbReference type="PANTHER" id="PTHR11328:SF24">
    <property type="entry name" value="MAJOR FACILITATOR SUPERFAMILY (MFS) PROFILE DOMAIN-CONTAINING PROTEIN"/>
    <property type="match status" value="1"/>
</dbReference>
<keyword evidence="2" id="KW-0472">Membrane</keyword>
<keyword evidence="2" id="KW-0812">Transmembrane</keyword>
<sequence>MDNNAEYETKKIPFLKKLGFSAYQLASVTETMVNTWQMFYYTTYLGISIFLVTLMFTVAKVLGAVMAPIYGYISDRLYQTKFGRKHGRRKSMLLIGIPLKFVLYITMWIPGMPTYMYFILFILYYLAQPLLTMPQLTFMSEMTEDSKQRAQLVGFNQAAAAVAGIFASLFITWIFKMMGQNNPQSYFVAAVIYDIIALIMLIIFYKSVYERPYDESTVMEEESKKQKEHGVKRISLVFWNFVSCLRLKSYVLYLGMYLSEQMFRALWGNINTYFIIFVLLLSPNTVAVSTSVGFVFGMMFLMFFMWLTGKTNGPFTYRVGDYSTIVVSLAIMALAIFKPAHMEIIFVVLTVLLNFGKTGVVNSTQFIFTVIPDVDEMVTGKRREGQYSGVNNTLNIIFSTLETLILGILLQATGFVEKSHAQSKGTVEALLILYTVVPIVLAVVGIIISHFFKLSTENHEVLVKEVKRLRNGGSMDEVESETKEVVESLTGFKYEKCWGNNNVMDYGSKSKVQS</sequence>
<evidence type="ECO:0000313" key="4">
    <source>
        <dbReference type="Proteomes" id="UP001596288"/>
    </source>
</evidence>
<evidence type="ECO:0000313" key="3">
    <source>
        <dbReference type="EMBL" id="MFC6177661.1"/>
    </source>
</evidence>
<dbReference type="RefSeq" id="WP_137612061.1">
    <property type="nucleotide sequence ID" value="NZ_BJDF01000017.1"/>
</dbReference>
<feature type="transmembrane region" description="Helical" evidence="2">
    <location>
        <begin position="115"/>
        <end position="131"/>
    </location>
</feature>
<protein>
    <submittedName>
        <fullName evidence="3">MFS transporter</fullName>
    </submittedName>
</protein>
<proteinExistence type="predicted"/>
<feature type="transmembrane region" description="Helical" evidence="2">
    <location>
        <begin position="186"/>
        <end position="205"/>
    </location>
</feature>
<dbReference type="Proteomes" id="UP001596288">
    <property type="component" value="Unassembled WGS sequence"/>
</dbReference>
<keyword evidence="2" id="KW-1133">Transmembrane helix</keyword>
<feature type="transmembrane region" description="Helical" evidence="2">
    <location>
        <begin position="91"/>
        <end position="109"/>
    </location>
</feature>
<feature type="transmembrane region" description="Helical" evidence="2">
    <location>
        <begin position="429"/>
        <end position="452"/>
    </location>
</feature>
<dbReference type="Gene3D" id="1.20.1250.20">
    <property type="entry name" value="MFS general substrate transporter like domains"/>
    <property type="match status" value="1"/>
</dbReference>
<feature type="transmembrane region" description="Helical" evidence="2">
    <location>
        <begin position="262"/>
        <end position="281"/>
    </location>
</feature>
<feature type="transmembrane region" description="Helical" evidence="2">
    <location>
        <begin position="234"/>
        <end position="256"/>
    </location>
</feature>
<keyword evidence="1" id="KW-0762">Sugar transport</keyword>
<organism evidence="3 4">
    <name type="scientific">Companilactobacillus huachuanensis</name>
    <dbReference type="NCBI Taxonomy" id="2559914"/>
    <lineage>
        <taxon>Bacteria</taxon>
        <taxon>Bacillati</taxon>
        <taxon>Bacillota</taxon>
        <taxon>Bacilli</taxon>
        <taxon>Lactobacillales</taxon>
        <taxon>Lactobacillaceae</taxon>
        <taxon>Companilactobacillus</taxon>
    </lineage>
</organism>
<dbReference type="InterPro" id="IPR039672">
    <property type="entry name" value="MFS_2"/>
</dbReference>
<gene>
    <name evidence="3" type="ORF">ACFQAV_12660</name>
</gene>
<evidence type="ECO:0000256" key="1">
    <source>
        <dbReference type="ARBA" id="ARBA00022597"/>
    </source>
</evidence>
<feature type="transmembrane region" description="Helical" evidence="2">
    <location>
        <begin position="288"/>
        <end position="307"/>
    </location>
</feature>
<feature type="transmembrane region" description="Helical" evidence="2">
    <location>
        <begin position="44"/>
        <end position="70"/>
    </location>
</feature>
<evidence type="ECO:0000256" key="2">
    <source>
        <dbReference type="SAM" id="Phobius"/>
    </source>
</evidence>
<dbReference type="Pfam" id="PF13347">
    <property type="entry name" value="MFS_2"/>
    <property type="match status" value="1"/>
</dbReference>
<dbReference type="SUPFAM" id="SSF103473">
    <property type="entry name" value="MFS general substrate transporter"/>
    <property type="match status" value="1"/>
</dbReference>
<comment type="caution">
    <text evidence="3">The sequence shown here is derived from an EMBL/GenBank/DDBJ whole genome shotgun (WGS) entry which is preliminary data.</text>
</comment>
<dbReference type="PANTHER" id="PTHR11328">
    <property type="entry name" value="MAJOR FACILITATOR SUPERFAMILY DOMAIN-CONTAINING PROTEIN"/>
    <property type="match status" value="1"/>
</dbReference>
<keyword evidence="1" id="KW-0813">Transport</keyword>
<dbReference type="InterPro" id="IPR036259">
    <property type="entry name" value="MFS_trans_sf"/>
</dbReference>
<accession>A0ABW1RQF5</accession>
<keyword evidence="4" id="KW-1185">Reference proteome</keyword>
<feature type="transmembrane region" description="Helical" evidence="2">
    <location>
        <begin position="152"/>
        <end position="174"/>
    </location>
</feature>
<reference evidence="4" key="1">
    <citation type="journal article" date="2019" name="Int. J. Syst. Evol. Microbiol.">
        <title>The Global Catalogue of Microorganisms (GCM) 10K type strain sequencing project: providing services to taxonomists for standard genome sequencing and annotation.</title>
        <authorList>
            <consortium name="The Broad Institute Genomics Platform"/>
            <consortium name="The Broad Institute Genome Sequencing Center for Infectious Disease"/>
            <person name="Wu L."/>
            <person name="Ma J."/>
        </authorList>
    </citation>
    <scope>NUCLEOTIDE SEQUENCE [LARGE SCALE GENOMIC DNA]</scope>
    <source>
        <strain evidence="4">CCM 8927</strain>
    </source>
</reference>
<feature type="transmembrane region" description="Helical" evidence="2">
    <location>
        <begin position="319"/>
        <end position="337"/>
    </location>
</feature>
<name>A0ABW1RQF5_9LACO</name>